<name>A0AAD8NK45_TARER</name>
<reference evidence="1" key="1">
    <citation type="journal article" date="2023" name="bioRxiv">
        <title>Improved chromosome-level genome assembly for marigold (Tagetes erecta).</title>
        <authorList>
            <person name="Jiang F."/>
            <person name="Yuan L."/>
            <person name="Wang S."/>
            <person name="Wang H."/>
            <person name="Xu D."/>
            <person name="Wang A."/>
            <person name="Fan W."/>
        </authorList>
    </citation>
    <scope>NUCLEOTIDE SEQUENCE</scope>
    <source>
        <strain evidence="1">WSJ</strain>
        <tissue evidence="1">Leaf</tissue>
    </source>
</reference>
<proteinExistence type="predicted"/>
<sequence>MKCQDLYEVGHLRVDVQIQKKLNLPRFFVLRYAQLETSQSHDLENHIIGTVAQPNFFMGKTFLVDVVNPIAKIFPKEKDKNAKVRLVRLA</sequence>
<dbReference type="AlphaFoldDB" id="A0AAD8NK45"/>
<dbReference type="Proteomes" id="UP001229421">
    <property type="component" value="Unassembled WGS sequence"/>
</dbReference>
<evidence type="ECO:0000313" key="2">
    <source>
        <dbReference type="Proteomes" id="UP001229421"/>
    </source>
</evidence>
<accession>A0AAD8NK45</accession>
<comment type="caution">
    <text evidence="1">The sequence shown here is derived from an EMBL/GenBank/DDBJ whole genome shotgun (WGS) entry which is preliminary data.</text>
</comment>
<dbReference type="EMBL" id="JAUHHV010000007">
    <property type="protein sequence ID" value="KAK1418860.1"/>
    <property type="molecule type" value="Genomic_DNA"/>
</dbReference>
<gene>
    <name evidence="1" type="ORF">QVD17_28008</name>
</gene>
<organism evidence="1 2">
    <name type="scientific">Tagetes erecta</name>
    <name type="common">African marigold</name>
    <dbReference type="NCBI Taxonomy" id="13708"/>
    <lineage>
        <taxon>Eukaryota</taxon>
        <taxon>Viridiplantae</taxon>
        <taxon>Streptophyta</taxon>
        <taxon>Embryophyta</taxon>
        <taxon>Tracheophyta</taxon>
        <taxon>Spermatophyta</taxon>
        <taxon>Magnoliopsida</taxon>
        <taxon>eudicotyledons</taxon>
        <taxon>Gunneridae</taxon>
        <taxon>Pentapetalae</taxon>
        <taxon>asterids</taxon>
        <taxon>campanulids</taxon>
        <taxon>Asterales</taxon>
        <taxon>Asteraceae</taxon>
        <taxon>Asteroideae</taxon>
        <taxon>Heliantheae alliance</taxon>
        <taxon>Tageteae</taxon>
        <taxon>Tagetes</taxon>
    </lineage>
</organism>
<protein>
    <submittedName>
        <fullName evidence="1">Uncharacterized protein</fullName>
    </submittedName>
</protein>
<evidence type="ECO:0000313" key="1">
    <source>
        <dbReference type="EMBL" id="KAK1418860.1"/>
    </source>
</evidence>
<keyword evidence="2" id="KW-1185">Reference proteome</keyword>